<accession>A0ABD2MUN2</accession>
<dbReference type="PANTHER" id="PTHR46849">
    <property type="entry name" value="RCC1 DOMAIN-CONTAINING PROTEIN 1"/>
    <property type="match status" value="1"/>
</dbReference>
<dbReference type="PROSITE" id="PS50012">
    <property type="entry name" value="RCC1_3"/>
    <property type="match status" value="2"/>
</dbReference>
<name>A0ABD2MUN2_9CUCU</name>
<dbReference type="InterPro" id="IPR009091">
    <property type="entry name" value="RCC1/BLIP-II"/>
</dbReference>
<dbReference type="PANTHER" id="PTHR46849:SF1">
    <property type="entry name" value="RCC1 DOMAIN-CONTAINING PROTEIN 1"/>
    <property type="match status" value="1"/>
</dbReference>
<sequence length="316" mass="35169">MKIFCNGFNLYKKFNSSDPLIKTFKDFNIEGISDLEVSLTFAILKSENNEIYLTGGNSNETQNVKFDFGLITSLSCTNDNIFVLNNLGQIFQIDIVNLDNVVEIPTQEFLKKDDKFMLLAIGDKMKVGLTKFGYIYDIPRKVNFDVHSSLDIRVGGVHCLILDSQGNVYTFGSGSRGQLGFGTLEDQCDPKQIEALAGIPIVAIDCGTWHCAAISKDGDLYTWGWNQNGQLGLPMHNMSNVDGVSVMACPHVIDFPDPNARVVKVACGKRHTIALLDTGELYGCGMNKYKQLKDEDCDIIEMMTFYTIFLQKMCGI</sequence>
<evidence type="ECO:0000313" key="3">
    <source>
        <dbReference type="Proteomes" id="UP001516400"/>
    </source>
</evidence>
<dbReference type="Gene3D" id="2.130.10.30">
    <property type="entry name" value="Regulator of chromosome condensation 1/beta-lactamase-inhibitor protein II"/>
    <property type="match status" value="1"/>
</dbReference>
<dbReference type="Proteomes" id="UP001516400">
    <property type="component" value="Unassembled WGS sequence"/>
</dbReference>
<protein>
    <submittedName>
        <fullName evidence="2">Uncharacterized protein</fullName>
    </submittedName>
</protein>
<reference evidence="2 3" key="1">
    <citation type="journal article" date="2021" name="BMC Biol.">
        <title>Horizontally acquired antibacterial genes associated with adaptive radiation of ladybird beetles.</title>
        <authorList>
            <person name="Li H.S."/>
            <person name="Tang X.F."/>
            <person name="Huang Y.H."/>
            <person name="Xu Z.Y."/>
            <person name="Chen M.L."/>
            <person name="Du X.Y."/>
            <person name="Qiu B.Y."/>
            <person name="Chen P.T."/>
            <person name="Zhang W."/>
            <person name="Slipinski A."/>
            <person name="Escalona H.E."/>
            <person name="Waterhouse R.M."/>
            <person name="Zwick A."/>
            <person name="Pang H."/>
        </authorList>
    </citation>
    <scope>NUCLEOTIDE SEQUENCE [LARGE SCALE GENOMIC DNA]</scope>
    <source>
        <strain evidence="2">SYSU2018</strain>
    </source>
</reference>
<dbReference type="PRINTS" id="PR00633">
    <property type="entry name" value="RCCNDNSATION"/>
</dbReference>
<dbReference type="InterPro" id="IPR000408">
    <property type="entry name" value="Reg_chr_condens"/>
</dbReference>
<comment type="caution">
    <text evidence="2">The sequence shown here is derived from an EMBL/GenBank/DDBJ whole genome shotgun (WGS) entry which is preliminary data.</text>
</comment>
<evidence type="ECO:0000313" key="2">
    <source>
        <dbReference type="EMBL" id="KAL3270126.1"/>
    </source>
</evidence>
<organism evidence="2 3">
    <name type="scientific">Cryptolaemus montrouzieri</name>
    <dbReference type="NCBI Taxonomy" id="559131"/>
    <lineage>
        <taxon>Eukaryota</taxon>
        <taxon>Metazoa</taxon>
        <taxon>Ecdysozoa</taxon>
        <taxon>Arthropoda</taxon>
        <taxon>Hexapoda</taxon>
        <taxon>Insecta</taxon>
        <taxon>Pterygota</taxon>
        <taxon>Neoptera</taxon>
        <taxon>Endopterygota</taxon>
        <taxon>Coleoptera</taxon>
        <taxon>Polyphaga</taxon>
        <taxon>Cucujiformia</taxon>
        <taxon>Coccinelloidea</taxon>
        <taxon>Coccinellidae</taxon>
        <taxon>Scymninae</taxon>
        <taxon>Scymnini</taxon>
        <taxon>Cryptolaemus</taxon>
    </lineage>
</organism>
<dbReference type="EMBL" id="JABFTP020000021">
    <property type="protein sequence ID" value="KAL3270126.1"/>
    <property type="molecule type" value="Genomic_DNA"/>
</dbReference>
<feature type="repeat" description="RCC1" evidence="1">
    <location>
        <begin position="218"/>
        <end position="278"/>
    </location>
</feature>
<dbReference type="SUPFAM" id="SSF50985">
    <property type="entry name" value="RCC1/BLIP-II"/>
    <property type="match status" value="1"/>
</dbReference>
<keyword evidence="3" id="KW-1185">Reference proteome</keyword>
<dbReference type="Pfam" id="PF00415">
    <property type="entry name" value="RCC1"/>
    <property type="match status" value="2"/>
</dbReference>
<feature type="repeat" description="RCC1" evidence="1">
    <location>
        <begin position="166"/>
        <end position="217"/>
    </location>
</feature>
<proteinExistence type="predicted"/>
<evidence type="ECO:0000256" key="1">
    <source>
        <dbReference type="PROSITE-ProRule" id="PRU00235"/>
    </source>
</evidence>
<dbReference type="PROSITE" id="PS00626">
    <property type="entry name" value="RCC1_2"/>
    <property type="match status" value="1"/>
</dbReference>
<dbReference type="AlphaFoldDB" id="A0ABD2MUN2"/>
<gene>
    <name evidence="2" type="ORF">HHI36_009184</name>
</gene>
<dbReference type="InterPro" id="IPR052830">
    <property type="entry name" value="RCC1_domain-containing"/>
</dbReference>